<dbReference type="Gene3D" id="3.40.50.150">
    <property type="entry name" value="Vaccinia Virus protein VP39"/>
    <property type="match status" value="1"/>
</dbReference>
<accession>A0ABV2SRW8</accession>
<keyword evidence="2" id="KW-0489">Methyltransferase</keyword>
<dbReference type="EMBL" id="JBEXAE010000002">
    <property type="protein sequence ID" value="MET6989891.1"/>
    <property type="molecule type" value="Genomic_DNA"/>
</dbReference>
<dbReference type="GO" id="GO:0008168">
    <property type="term" value="F:methyltransferase activity"/>
    <property type="evidence" value="ECO:0007669"/>
    <property type="project" value="UniProtKB-KW"/>
</dbReference>
<comment type="caution">
    <text evidence="2">The sequence shown here is derived from an EMBL/GenBank/DDBJ whole genome shotgun (WGS) entry which is preliminary data.</text>
</comment>
<reference evidence="2 3" key="1">
    <citation type="submission" date="2024-07" db="EMBL/GenBank/DDBJ databases">
        <title>The genome sequence of type strain Sediminicola arcticus GDMCC 1.2805.</title>
        <authorList>
            <person name="Liu Y."/>
        </authorList>
    </citation>
    <scope>NUCLEOTIDE SEQUENCE [LARGE SCALE GENOMIC DNA]</scope>
    <source>
        <strain evidence="2 3">GDMCC 1.2805</strain>
    </source>
</reference>
<evidence type="ECO:0000313" key="3">
    <source>
        <dbReference type="Proteomes" id="UP001549799"/>
    </source>
</evidence>
<dbReference type="CDD" id="cd02440">
    <property type="entry name" value="AdoMet_MTases"/>
    <property type="match status" value="1"/>
</dbReference>
<keyword evidence="3" id="KW-1185">Reference proteome</keyword>
<dbReference type="InterPro" id="IPR013216">
    <property type="entry name" value="Methyltransf_11"/>
</dbReference>
<sequence length="238" mass="27296">MENDIFGNAILDYQLGSYTEDIKTYSSLDEEDVIPVPYLFRKFKVMPSLEQRALKLCKGRVLDIGCGAGSHSLYLQEKGLDVTALDHSPGAVEVCKLRGIKKVVRSDFYDFKNQTFDTLLMLMNGIGIVGELKYLDQFFTHIKTLLKPGGQLLIDSSDIIYMFEEDEDGGYWIPDTENYYGEVTFTMEYKKQKTKELAWLYIDYNTLQRAAQSSNFNCELVSEGEHYDYLAKLTLNLQ</sequence>
<evidence type="ECO:0000313" key="2">
    <source>
        <dbReference type="EMBL" id="MET6989891.1"/>
    </source>
</evidence>
<keyword evidence="2" id="KW-0808">Transferase</keyword>
<organism evidence="2 3">
    <name type="scientific">Sediminicola arcticus</name>
    <dbReference type="NCBI Taxonomy" id="1574308"/>
    <lineage>
        <taxon>Bacteria</taxon>
        <taxon>Pseudomonadati</taxon>
        <taxon>Bacteroidota</taxon>
        <taxon>Flavobacteriia</taxon>
        <taxon>Flavobacteriales</taxon>
        <taxon>Flavobacteriaceae</taxon>
        <taxon>Sediminicola</taxon>
    </lineage>
</organism>
<proteinExistence type="predicted"/>
<feature type="domain" description="Methyltransferase type 11" evidence="1">
    <location>
        <begin position="62"/>
        <end position="154"/>
    </location>
</feature>
<dbReference type="RefSeq" id="WP_354614271.1">
    <property type="nucleotide sequence ID" value="NZ_JBEXAE010000002.1"/>
</dbReference>
<evidence type="ECO:0000259" key="1">
    <source>
        <dbReference type="Pfam" id="PF08241"/>
    </source>
</evidence>
<dbReference type="SUPFAM" id="SSF53335">
    <property type="entry name" value="S-adenosyl-L-methionine-dependent methyltransferases"/>
    <property type="match status" value="1"/>
</dbReference>
<protein>
    <submittedName>
        <fullName evidence="2">Class I SAM-dependent methyltransferase</fullName>
        <ecNumber evidence="2">2.1.-.-</ecNumber>
    </submittedName>
</protein>
<dbReference type="Pfam" id="PF08241">
    <property type="entry name" value="Methyltransf_11"/>
    <property type="match status" value="1"/>
</dbReference>
<dbReference type="EC" id="2.1.-.-" evidence="2"/>
<dbReference type="InterPro" id="IPR029063">
    <property type="entry name" value="SAM-dependent_MTases_sf"/>
</dbReference>
<dbReference type="Proteomes" id="UP001549799">
    <property type="component" value="Unassembled WGS sequence"/>
</dbReference>
<dbReference type="GO" id="GO:0032259">
    <property type="term" value="P:methylation"/>
    <property type="evidence" value="ECO:0007669"/>
    <property type="project" value="UniProtKB-KW"/>
</dbReference>
<name>A0ABV2SRW8_9FLAO</name>
<dbReference type="PANTHER" id="PTHR43861">
    <property type="entry name" value="TRANS-ACONITATE 2-METHYLTRANSFERASE-RELATED"/>
    <property type="match status" value="1"/>
</dbReference>
<gene>
    <name evidence="2" type="ORF">ABXZ36_04425</name>
</gene>